<proteinExistence type="predicted"/>
<geneLocation type="plasmid" evidence="2 3">
    <name>pRgalR602b</name>
</geneLocation>
<feature type="region of interest" description="Disordered" evidence="1">
    <location>
        <begin position="1"/>
        <end position="23"/>
    </location>
</feature>
<sequence length="77" mass="8631">MSPTERIGVANHPSATRSGTAESRYIEGHDAKVPSLCGRKFCLYFCRSPDRLSLDDVQPSNFISYQQFVCALRFLMG</sequence>
<keyword evidence="2" id="KW-0614">Plasmid</keyword>
<dbReference type="EMBL" id="CP006879">
    <property type="protein sequence ID" value="AJD43885.1"/>
    <property type="molecule type" value="Genomic_DNA"/>
</dbReference>
<reference evidence="2 3" key="1">
    <citation type="submission" date="2013-11" db="EMBL/GenBank/DDBJ databases">
        <title>Complete genome sequence of Rhizobium gallicum bv. gallicum R602.</title>
        <authorList>
            <person name="Bustos P."/>
            <person name="Santamaria R.I."/>
            <person name="Lozano L."/>
            <person name="Acosta J.L."/>
            <person name="Ormeno-Orrillo E."/>
            <person name="Rogel M.A."/>
            <person name="Romero D."/>
            <person name="Cevallos M.A."/>
            <person name="Martinez-Romero E."/>
            <person name="Gonzalez V."/>
        </authorList>
    </citation>
    <scope>NUCLEOTIDE SEQUENCE [LARGE SCALE GENOMIC DNA]</scope>
    <source>
        <strain evidence="2 3">R602</strain>
        <plasmid evidence="2 3">pRgalR602b</plasmid>
    </source>
</reference>
<dbReference type="HOGENOM" id="CLU_2635577_0_0_5"/>
<dbReference type="AlphaFoldDB" id="A0A0B4XAX2"/>
<dbReference type="KEGG" id="rga:RGR602_PB00353"/>
<name>A0A0B4XAX2_9HYPH</name>
<evidence type="ECO:0000313" key="3">
    <source>
        <dbReference type="Proteomes" id="UP000031368"/>
    </source>
</evidence>
<evidence type="ECO:0000313" key="2">
    <source>
        <dbReference type="EMBL" id="AJD43885.1"/>
    </source>
</evidence>
<dbReference type="Proteomes" id="UP000031368">
    <property type="component" value="Plasmid pRgalR602b"/>
</dbReference>
<accession>A0A0B4XAX2</accession>
<gene>
    <name evidence="2" type="ORF">RGR602_PB00353</name>
</gene>
<protein>
    <submittedName>
        <fullName evidence="2">Uncharacterized protein</fullName>
    </submittedName>
</protein>
<evidence type="ECO:0000256" key="1">
    <source>
        <dbReference type="SAM" id="MobiDB-lite"/>
    </source>
</evidence>
<keyword evidence="3" id="KW-1185">Reference proteome</keyword>
<organism evidence="2 3">
    <name type="scientific">Rhizobium gallicum bv. gallicum R602sp</name>
    <dbReference type="NCBI Taxonomy" id="1041138"/>
    <lineage>
        <taxon>Bacteria</taxon>
        <taxon>Pseudomonadati</taxon>
        <taxon>Pseudomonadota</taxon>
        <taxon>Alphaproteobacteria</taxon>
        <taxon>Hyphomicrobiales</taxon>
        <taxon>Rhizobiaceae</taxon>
        <taxon>Rhizobium/Agrobacterium group</taxon>
        <taxon>Rhizobium</taxon>
    </lineage>
</organism>